<reference evidence="2 3" key="1">
    <citation type="submission" date="2016-03" db="EMBL/GenBank/DDBJ databases">
        <authorList>
            <person name="Ploux O."/>
        </authorList>
    </citation>
    <scope>NUCLEOTIDE SEQUENCE [LARGE SCALE GENOMIC DNA]</scope>
    <source>
        <strain evidence="2 3">UAMH 11012</strain>
    </source>
</reference>
<dbReference type="STRING" id="576137.A0A1L7XYD2"/>
<dbReference type="OrthoDB" id="5347061at2759"/>
<dbReference type="PANTHER" id="PTHR33112:SF8">
    <property type="entry name" value="HETEROKARYON INCOMPATIBILITY DOMAIN-CONTAINING PROTEIN"/>
    <property type="match status" value="1"/>
</dbReference>
<gene>
    <name evidence="2" type="ORF">PAC_19915</name>
</gene>
<evidence type="ECO:0000259" key="1">
    <source>
        <dbReference type="Pfam" id="PF06985"/>
    </source>
</evidence>
<dbReference type="AlphaFoldDB" id="A0A1L7XYD2"/>
<keyword evidence="3" id="KW-1185">Reference proteome</keyword>
<accession>A0A1L7XYD2</accession>
<feature type="domain" description="Heterokaryon incompatibility" evidence="1">
    <location>
        <begin position="240"/>
        <end position="389"/>
    </location>
</feature>
<organism evidence="2 3">
    <name type="scientific">Phialocephala subalpina</name>
    <dbReference type="NCBI Taxonomy" id="576137"/>
    <lineage>
        <taxon>Eukaryota</taxon>
        <taxon>Fungi</taxon>
        <taxon>Dikarya</taxon>
        <taxon>Ascomycota</taxon>
        <taxon>Pezizomycotina</taxon>
        <taxon>Leotiomycetes</taxon>
        <taxon>Helotiales</taxon>
        <taxon>Mollisiaceae</taxon>
        <taxon>Phialocephala</taxon>
        <taxon>Phialocephala fortinii species complex</taxon>
    </lineage>
</organism>
<dbReference type="InterPro" id="IPR010730">
    <property type="entry name" value="HET"/>
</dbReference>
<protein>
    <submittedName>
        <fullName evidence="2">Related to tol protein</fullName>
    </submittedName>
</protein>
<sequence>MFSEPSAELEQLTLDAGDSSTQSLHLCNICQQLDIRELLSQSEAQTSTTAKTRLTGLLDDFLEYKPGLPDFFRHQNNLGALESSAKTGCTFCKLIWESWSGNPQRSESVDRAIDDAGQGQLFIGTSSHSVSKAEMPIIIVTQRPDGHSSRTLCTFDAFSERDSAPRKTSKFIGTPVATHSDSEICRATASEWFQECLLNHPECGPAKVFRRPTRLINVGTKDGNDQPRLEVEELPSTVSWVALSYCWGPGVTKFTLRSDTFEEFRTGIPLEKWPGTLRDAIKVTRDVGLQYLWIDALCILQDSATDWRAEAARMQDVYSGAAFTIIASESPSTRAGIFAPRPPITWTPCELPFRAGKEQIKVWLRPSFRNAVDMSYTNPLQTRIWTLQEGLLAPRSLSFRKDQIVWECSRGRFTESGHVMMMDHMFDSKDFFHNKNRKNKTTAVKQNLQFGLLKQISALETRKARIGWLPKYLASSGYNMQESLNLNPYTRWFEIIFEYSRRNYTKDTDILPALGGVARAFADITKDKYCAGMWESELLQSLCWWRQGVRLDKSKKRLYEPPDMDFTKPTAYRAPSWSWAGINGGRVAMYNSAIDDGIPIKNIATPVKINLEPLEGGDEFGQLQSGYLTIKGSLFPLGDLWAEYWRNASPSWEEYKNIPASVNINPDSSKYPALHTFALQLLNKGANETFEFEQQHISHPNQRFAAFLIAQTEGIPEEDKDNEKEAMKGAANLLLLESTGSKDYEYRRVGVIALRRPLQLSMIAPDTHRTETKKWKNLGEEDWKKFEIEVKRPTVDMVEAKAWIEVSKQSPKRTTVRII</sequence>
<name>A0A1L7XYD2_9HELO</name>
<dbReference type="Proteomes" id="UP000184330">
    <property type="component" value="Unassembled WGS sequence"/>
</dbReference>
<dbReference type="Pfam" id="PF06985">
    <property type="entry name" value="HET"/>
    <property type="match status" value="1"/>
</dbReference>
<proteinExistence type="predicted"/>
<dbReference type="EMBL" id="FJOG01000089">
    <property type="protein sequence ID" value="CZR70014.1"/>
    <property type="molecule type" value="Genomic_DNA"/>
</dbReference>
<evidence type="ECO:0000313" key="3">
    <source>
        <dbReference type="Proteomes" id="UP000184330"/>
    </source>
</evidence>
<evidence type="ECO:0000313" key="2">
    <source>
        <dbReference type="EMBL" id="CZR70014.1"/>
    </source>
</evidence>
<dbReference type="PANTHER" id="PTHR33112">
    <property type="entry name" value="DOMAIN PROTEIN, PUTATIVE-RELATED"/>
    <property type="match status" value="1"/>
</dbReference>